<dbReference type="RefSeq" id="WP_099517181.1">
    <property type="nucleotide sequence ID" value="NZ_CP016808.1"/>
</dbReference>
<evidence type="ECO:0000256" key="6">
    <source>
        <dbReference type="ARBA" id="ARBA00023136"/>
    </source>
</evidence>
<sequence>MTTTTLSRSKRSAADLLFDLCNTVFLLALLVLTLYPVLNTLAVSFNQAQDTVRDSTFLWPREFTTLNYSTLFQDGLIYHAFFISVARTLLGTISSVFCTAMLAYTLSRKDYVLRGPISFIFIFTMYFSGGLIPTYMLIKNLHLYGTFWVYVIPGLIGAFNLIVMRSFMEGLPESLAESAQIDGATHFSIFMRIILPLSLPVIATIALFVAVGQWNSWFDTFLYNSSNINLSTLQYELMKKLQSANMSVGGTAESAFASSKNIQANIVTPASIRAAITVVATVPIIIVYPFLQKYFVTGLTLGGVKE</sequence>
<feature type="transmembrane region" description="Helical" evidence="7">
    <location>
        <begin position="189"/>
        <end position="211"/>
    </location>
</feature>
<feature type="transmembrane region" description="Helical" evidence="7">
    <location>
        <begin position="147"/>
        <end position="168"/>
    </location>
</feature>
<evidence type="ECO:0000313" key="9">
    <source>
        <dbReference type="EMBL" id="ANY65809.1"/>
    </source>
</evidence>
<dbReference type="PANTHER" id="PTHR43744:SF9">
    <property type="entry name" value="POLYGALACTURONAN_RHAMNOGALACTURONAN TRANSPORT SYSTEM PERMEASE PROTEIN YTCP"/>
    <property type="match status" value="1"/>
</dbReference>
<keyword evidence="5 7" id="KW-1133">Transmembrane helix</keyword>
<feature type="domain" description="ABC transmembrane type-1" evidence="8">
    <location>
        <begin position="81"/>
        <end position="291"/>
    </location>
</feature>
<feature type="transmembrane region" description="Helical" evidence="7">
    <location>
        <begin position="116"/>
        <end position="135"/>
    </location>
</feature>
<accession>A0A1B2DDM4</accession>
<dbReference type="AlphaFoldDB" id="A0A1B2DDM4"/>
<dbReference type="PROSITE" id="PS50928">
    <property type="entry name" value="ABC_TM1"/>
    <property type="match status" value="1"/>
</dbReference>
<evidence type="ECO:0000259" key="8">
    <source>
        <dbReference type="PROSITE" id="PS50928"/>
    </source>
</evidence>
<name>A0A1B2DDM4_9BACL</name>
<dbReference type="CDD" id="cd06261">
    <property type="entry name" value="TM_PBP2"/>
    <property type="match status" value="1"/>
</dbReference>
<dbReference type="Pfam" id="PF00528">
    <property type="entry name" value="BPD_transp_1"/>
    <property type="match status" value="1"/>
</dbReference>
<feature type="transmembrane region" description="Helical" evidence="7">
    <location>
        <begin position="16"/>
        <end position="38"/>
    </location>
</feature>
<dbReference type="EMBL" id="CP016808">
    <property type="protein sequence ID" value="ANY65809.1"/>
    <property type="molecule type" value="Genomic_DNA"/>
</dbReference>
<evidence type="ECO:0000256" key="1">
    <source>
        <dbReference type="ARBA" id="ARBA00004651"/>
    </source>
</evidence>
<dbReference type="PANTHER" id="PTHR43744">
    <property type="entry name" value="ABC TRANSPORTER PERMEASE PROTEIN MG189-RELATED-RELATED"/>
    <property type="match status" value="1"/>
</dbReference>
<evidence type="ECO:0000256" key="3">
    <source>
        <dbReference type="ARBA" id="ARBA00022475"/>
    </source>
</evidence>
<comment type="subcellular location">
    <subcellularLocation>
        <location evidence="1 7">Cell membrane</location>
        <topology evidence="1 7">Multi-pass membrane protein</topology>
    </subcellularLocation>
</comment>
<comment type="similarity">
    <text evidence="7">Belongs to the binding-protein-dependent transport system permease family.</text>
</comment>
<dbReference type="SUPFAM" id="SSF161098">
    <property type="entry name" value="MetI-like"/>
    <property type="match status" value="1"/>
</dbReference>
<keyword evidence="6 7" id="KW-0472">Membrane</keyword>
<keyword evidence="4 7" id="KW-0812">Transmembrane</keyword>
<reference evidence="9" key="1">
    <citation type="submission" date="2016-08" db="EMBL/GenBank/DDBJ databases">
        <title>Complete Genome Seqeunce of Paenibacillus sp. BIHB 4019 from tea rhizoplane.</title>
        <authorList>
            <person name="Thakur R."/>
            <person name="Swarnkar M.K."/>
            <person name="Gulati A."/>
        </authorList>
    </citation>
    <scope>NUCLEOTIDE SEQUENCE [LARGE SCALE GENOMIC DNA]</scope>
    <source>
        <strain evidence="9">BIHB4019</strain>
    </source>
</reference>
<evidence type="ECO:0000256" key="4">
    <source>
        <dbReference type="ARBA" id="ARBA00022692"/>
    </source>
</evidence>
<keyword evidence="3" id="KW-1003">Cell membrane</keyword>
<dbReference type="Gene3D" id="1.10.3720.10">
    <property type="entry name" value="MetI-like"/>
    <property type="match status" value="1"/>
</dbReference>
<dbReference type="InterPro" id="IPR000515">
    <property type="entry name" value="MetI-like"/>
</dbReference>
<keyword evidence="2 7" id="KW-0813">Transport</keyword>
<feature type="transmembrane region" description="Helical" evidence="7">
    <location>
        <begin position="76"/>
        <end position="104"/>
    </location>
</feature>
<evidence type="ECO:0000256" key="2">
    <source>
        <dbReference type="ARBA" id="ARBA00022448"/>
    </source>
</evidence>
<proteinExistence type="inferred from homology"/>
<dbReference type="InterPro" id="IPR035906">
    <property type="entry name" value="MetI-like_sf"/>
</dbReference>
<gene>
    <name evidence="9" type="ORF">BBD42_04505</name>
</gene>
<dbReference type="GO" id="GO:0005886">
    <property type="term" value="C:plasma membrane"/>
    <property type="evidence" value="ECO:0007669"/>
    <property type="project" value="UniProtKB-SubCell"/>
</dbReference>
<organism evidence="9">
    <name type="scientific">Paenibacillus sp. BIHB 4019</name>
    <dbReference type="NCBI Taxonomy" id="1870819"/>
    <lineage>
        <taxon>Bacteria</taxon>
        <taxon>Bacillati</taxon>
        <taxon>Bacillota</taxon>
        <taxon>Bacilli</taxon>
        <taxon>Bacillales</taxon>
        <taxon>Paenibacillaceae</taxon>
        <taxon>Paenibacillus</taxon>
    </lineage>
</organism>
<evidence type="ECO:0000256" key="5">
    <source>
        <dbReference type="ARBA" id="ARBA00022989"/>
    </source>
</evidence>
<protein>
    <submittedName>
        <fullName evidence="9">Sugar ABC transporter permease</fullName>
    </submittedName>
</protein>
<feature type="transmembrane region" description="Helical" evidence="7">
    <location>
        <begin position="270"/>
        <end position="291"/>
    </location>
</feature>
<evidence type="ECO:0000256" key="7">
    <source>
        <dbReference type="RuleBase" id="RU363032"/>
    </source>
</evidence>
<dbReference type="GO" id="GO:0055085">
    <property type="term" value="P:transmembrane transport"/>
    <property type="evidence" value="ECO:0007669"/>
    <property type="project" value="InterPro"/>
</dbReference>